<feature type="compositionally biased region" description="Polar residues" evidence="1">
    <location>
        <begin position="1"/>
        <end position="19"/>
    </location>
</feature>
<protein>
    <submittedName>
        <fullName evidence="2">Uncharacterized protein</fullName>
    </submittedName>
</protein>
<proteinExistence type="predicted"/>
<sequence>MSANSYPSPVSSNSGDTPSGTPPRRPQDRLERRNSQRSLQNAAASLESAFQRLEQVRASLVQLSDRLADSNPTQPSSRTPIAPPHDAILLAGANVDDPHDRILPEEEQINVVSEFQDSLRRAVQAQTSLTQLVEQSVAHRQAHPPHHPVPQVRLPHRPLPPDSRAPRYLDLAGDDGVTSLGRRVAARTSTTNSTQSNPLPDTRLPSPFVSLARARMEAGMVIMNQHTIVEDAITAAQRASQTGDLSELRRLSQLNNQLRMSVPTAPLDWRQDIRRRRPARAESRTTTPSSVRTTGTLPAEPGPPATGLSMLSNLPLNNLETPPPLSAISQPPGQRPLLFDEPESYWTPSAQDLMEVGDLIVDDVPFGRNYVVRRHMNSEGMERVQSIPFEWPELESQWVGSGDVDAAEYQASRRRMLYNFQERTQRPLPPAPSAATGSTATRRRGWARLDPDGNEIPSDEEEELERHRTEYRIRASNSQGRTSSSSIQAPSRGTVLDSVTRINDSILQPRRTQPEPVDFRANSSPFKVNPLPTPLEDMIPSKDVIPDDNIVIIVPRHASFAGR</sequence>
<evidence type="ECO:0000313" key="3">
    <source>
        <dbReference type="Proteomes" id="UP000307440"/>
    </source>
</evidence>
<feature type="region of interest" description="Disordered" evidence="1">
    <location>
        <begin position="272"/>
        <end position="303"/>
    </location>
</feature>
<dbReference type="OrthoDB" id="2993698at2759"/>
<keyword evidence="3" id="KW-1185">Reference proteome</keyword>
<organism evidence="2 3">
    <name type="scientific">Coprinopsis marcescibilis</name>
    <name type="common">Agaric fungus</name>
    <name type="synonym">Psathyrella marcescibilis</name>
    <dbReference type="NCBI Taxonomy" id="230819"/>
    <lineage>
        <taxon>Eukaryota</taxon>
        <taxon>Fungi</taxon>
        <taxon>Dikarya</taxon>
        <taxon>Basidiomycota</taxon>
        <taxon>Agaricomycotina</taxon>
        <taxon>Agaricomycetes</taxon>
        <taxon>Agaricomycetidae</taxon>
        <taxon>Agaricales</taxon>
        <taxon>Agaricineae</taxon>
        <taxon>Psathyrellaceae</taxon>
        <taxon>Coprinopsis</taxon>
    </lineage>
</organism>
<gene>
    <name evidence="2" type="ORF">FA15DRAFT_699133</name>
</gene>
<reference evidence="2 3" key="1">
    <citation type="journal article" date="2019" name="Nat. Ecol. Evol.">
        <title>Megaphylogeny resolves global patterns of mushroom evolution.</title>
        <authorList>
            <person name="Varga T."/>
            <person name="Krizsan K."/>
            <person name="Foldi C."/>
            <person name="Dima B."/>
            <person name="Sanchez-Garcia M."/>
            <person name="Sanchez-Ramirez S."/>
            <person name="Szollosi G.J."/>
            <person name="Szarkandi J.G."/>
            <person name="Papp V."/>
            <person name="Albert L."/>
            <person name="Andreopoulos W."/>
            <person name="Angelini C."/>
            <person name="Antonin V."/>
            <person name="Barry K.W."/>
            <person name="Bougher N.L."/>
            <person name="Buchanan P."/>
            <person name="Buyck B."/>
            <person name="Bense V."/>
            <person name="Catcheside P."/>
            <person name="Chovatia M."/>
            <person name="Cooper J."/>
            <person name="Damon W."/>
            <person name="Desjardin D."/>
            <person name="Finy P."/>
            <person name="Geml J."/>
            <person name="Haridas S."/>
            <person name="Hughes K."/>
            <person name="Justo A."/>
            <person name="Karasinski D."/>
            <person name="Kautmanova I."/>
            <person name="Kiss B."/>
            <person name="Kocsube S."/>
            <person name="Kotiranta H."/>
            <person name="LaButti K.M."/>
            <person name="Lechner B.E."/>
            <person name="Liimatainen K."/>
            <person name="Lipzen A."/>
            <person name="Lukacs Z."/>
            <person name="Mihaltcheva S."/>
            <person name="Morgado L.N."/>
            <person name="Niskanen T."/>
            <person name="Noordeloos M.E."/>
            <person name="Ohm R.A."/>
            <person name="Ortiz-Santana B."/>
            <person name="Ovrebo C."/>
            <person name="Racz N."/>
            <person name="Riley R."/>
            <person name="Savchenko A."/>
            <person name="Shiryaev A."/>
            <person name="Soop K."/>
            <person name="Spirin V."/>
            <person name="Szebenyi C."/>
            <person name="Tomsovsky M."/>
            <person name="Tulloss R.E."/>
            <person name="Uehling J."/>
            <person name="Grigoriev I.V."/>
            <person name="Vagvolgyi C."/>
            <person name="Papp T."/>
            <person name="Martin F.M."/>
            <person name="Miettinen O."/>
            <person name="Hibbett D.S."/>
            <person name="Nagy L.G."/>
        </authorList>
    </citation>
    <scope>NUCLEOTIDE SEQUENCE [LARGE SCALE GENOMIC DNA]</scope>
    <source>
        <strain evidence="2 3">CBS 121175</strain>
    </source>
</reference>
<feature type="compositionally biased region" description="Polar residues" evidence="1">
    <location>
        <begin position="187"/>
        <end position="199"/>
    </location>
</feature>
<feature type="compositionally biased region" description="Polar residues" evidence="1">
    <location>
        <begin position="475"/>
        <end position="491"/>
    </location>
</feature>
<feature type="region of interest" description="Disordered" evidence="1">
    <location>
        <begin position="1"/>
        <end position="43"/>
    </location>
</feature>
<feature type="compositionally biased region" description="Basic and acidic residues" evidence="1">
    <location>
        <begin position="464"/>
        <end position="473"/>
    </location>
</feature>
<feature type="compositionally biased region" description="Low complexity" evidence="1">
    <location>
        <begin position="284"/>
        <end position="296"/>
    </location>
</feature>
<dbReference type="EMBL" id="ML210146">
    <property type="protein sequence ID" value="TFK30699.1"/>
    <property type="molecule type" value="Genomic_DNA"/>
</dbReference>
<feature type="region of interest" description="Disordered" evidence="1">
    <location>
        <begin position="135"/>
        <end position="205"/>
    </location>
</feature>
<feature type="region of interest" description="Disordered" evidence="1">
    <location>
        <begin position="511"/>
        <end position="534"/>
    </location>
</feature>
<name>A0A5C3LC97_COPMA</name>
<evidence type="ECO:0000256" key="1">
    <source>
        <dbReference type="SAM" id="MobiDB-lite"/>
    </source>
</evidence>
<accession>A0A5C3LC97</accession>
<dbReference type="AlphaFoldDB" id="A0A5C3LC97"/>
<evidence type="ECO:0000313" key="2">
    <source>
        <dbReference type="EMBL" id="TFK30699.1"/>
    </source>
</evidence>
<dbReference type="Proteomes" id="UP000307440">
    <property type="component" value="Unassembled WGS sequence"/>
</dbReference>
<feature type="compositionally biased region" description="Basic and acidic residues" evidence="1">
    <location>
        <begin position="25"/>
        <end position="34"/>
    </location>
</feature>
<feature type="region of interest" description="Disordered" evidence="1">
    <location>
        <begin position="421"/>
        <end position="494"/>
    </location>
</feature>